<reference evidence="2" key="2">
    <citation type="submission" date="2021-01" db="EMBL/GenBank/DDBJ databases">
        <authorList>
            <person name="Schikora-Tamarit M.A."/>
        </authorList>
    </citation>
    <scope>NUCLEOTIDE SEQUENCE</scope>
    <source>
        <strain evidence="2">NCAIM Y.01608</strain>
    </source>
</reference>
<reference evidence="2" key="1">
    <citation type="journal article" date="2021" name="Open Biol.">
        <title>Shared evolutionary footprints suggest mitochondrial oxidative damage underlies multiple complex I losses in fungi.</title>
        <authorList>
            <person name="Schikora-Tamarit M.A."/>
            <person name="Marcet-Houben M."/>
            <person name="Nosek J."/>
            <person name="Gabaldon T."/>
        </authorList>
    </citation>
    <scope>NUCLEOTIDE SEQUENCE</scope>
    <source>
        <strain evidence="2">NCAIM Y.01608</strain>
    </source>
</reference>
<gene>
    <name evidence="2" type="ORF">OGATHE_001400</name>
</gene>
<accession>A0A9P8TFP7</accession>
<sequence>MSFLDRWVYKNKTRQNGVNNTGTHYNPTTITPQEQFKSYQGRRNSDTQPNLKNVPYTYFHKDEVINVRGDDGQMHGMRSTTDGYIDDKNQKHILGSLQPDSWVDRKGSIGSIGSIGSVSSEMNE</sequence>
<dbReference type="AlphaFoldDB" id="A0A9P8TFP7"/>
<evidence type="ECO:0000256" key="1">
    <source>
        <dbReference type="SAM" id="MobiDB-lite"/>
    </source>
</evidence>
<keyword evidence="3" id="KW-1185">Reference proteome</keyword>
<proteinExistence type="predicted"/>
<organism evidence="2 3">
    <name type="scientific">Ogataea polymorpha</name>
    <dbReference type="NCBI Taxonomy" id="460523"/>
    <lineage>
        <taxon>Eukaryota</taxon>
        <taxon>Fungi</taxon>
        <taxon>Dikarya</taxon>
        <taxon>Ascomycota</taxon>
        <taxon>Saccharomycotina</taxon>
        <taxon>Pichiomycetes</taxon>
        <taxon>Pichiales</taxon>
        <taxon>Pichiaceae</taxon>
        <taxon>Ogataea</taxon>
    </lineage>
</organism>
<dbReference type="EMBL" id="JAEUBD010000146">
    <property type="protein sequence ID" value="KAH3676910.1"/>
    <property type="molecule type" value="Genomic_DNA"/>
</dbReference>
<protein>
    <submittedName>
        <fullName evidence="2">Uncharacterized protein</fullName>
    </submittedName>
</protein>
<comment type="caution">
    <text evidence="2">The sequence shown here is derived from an EMBL/GenBank/DDBJ whole genome shotgun (WGS) entry which is preliminary data.</text>
</comment>
<feature type="region of interest" description="Disordered" evidence="1">
    <location>
        <begin position="105"/>
        <end position="124"/>
    </location>
</feature>
<name>A0A9P8TFP7_9ASCO</name>
<evidence type="ECO:0000313" key="2">
    <source>
        <dbReference type="EMBL" id="KAH3676910.1"/>
    </source>
</evidence>
<evidence type="ECO:0000313" key="3">
    <source>
        <dbReference type="Proteomes" id="UP000788993"/>
    </source>
</evidence>
<dbReference type="Proteomes" id="UP000788993">
    <property type="component" value="Unassembled WGS sequence"/>
</dbReference>
<feature type="compositionally biased region" description="Low complexity" evidence="1">
    <location>
        <begin position="108"/>
        <end position="124"/>
    </location>
</feature>